<sequence length="214" mass="25334">MQRPDFTKDMTFSEFSKFYWYKTELQTICHEHHLPSVGTKAELNNYIKQFLDGKESSKISITRNSKRTGALLANLTPETKLLESGFCFNNEARQFFKDYYGLSQFSFKKAMAVKMREVEINHNTKATIQDLMDVYEHPPICETNKEEQTYQWNNFVKDFMADDESKKYNQPLKVAALLWTDVKHSINNKEYSRELLKRNKSIINRYLKISDHLN</sequence>
<dbReference type="Pfam" id="PF18953">
    <property type="entry name" value="SAP_new25"/>
    <property type="match status" value="1"/>
</dbReference>
<dbReference type="AlphaFoldDB" id="A0AB35FZ94"/>
<dbReference type="EMBL" id="JAHBFV010000017">
    <property type="protein sequence ID" value="MBZ6016021.1"/>
    <property type="molecule type" value="Genomic_DNA"/>
</dbReference>
<dbReference type="RefSeq" id="WP_224155288.1">
    <property type="nucleotide sequence ID" value="NZ_JAHBFV010000017.1"/>
</dbReference>
<evidence type="ECO:0000313" key="2">
    <source>
        <dbReference type="Proteomes" id="UP000727071"/>
    </source>
</evidence>
<evidence type="ECO:0008006" key="3">
    <source>
        <dbReference type="Google" id="ProtNLM"/>
    </source>
</evidence>
<gene>
    <name evidence="1" type="ORF">KII88_05695</name>
</gene>
<name>A0AB35FZ94_LEUGE</name>
<protein>
    <recommendedName>
        <fullName evidence="3">Cytoplasmic protein</fullName>
    </recommendedName>
</protein>
<proteinExistence type="predicted"/>
<reference evidence="1" key="1">
    <citation type="submission" date="2021-05" db="EMBL/GenBank/DDBJ databases">
        <title>Pangenome of Leuconostoc gelidum warrants species status for Leuconostoc gelidum subsp. gasicomitatum.</title>
        <authorList>
            <person name="Johansson P."/>
            <person name="Sade E."/>
            <person name="Hultman J."/>
            <person name="Auvinen P."/>
            <person name="Bjorkroth J."/>
        </authorList>
    </citation>
    <scope>NUCLEOTIDE SEQUENCE</scope>
    <source>
        <strain evidence="1">C220d</strain>
    </source>
</reference>
<evidence type="ECO:0000313" key="1">
    <source>
        <dbReference type="EMBL" id="MBZ6016021.1"/>
    </source>
</evidence>
<comment type="caution">
    <text evidence="1">The sequence shown here is derived from an EMBL/GenBank/DDBJ whole genome shotgun (WGS) entry which is preliminary data.</text>
</comment>
<accession>A0AB35FZ94</accession>
<organism evidence="1 2">
    <name type="scientific">Leuconostoc gelidum subsp. gelidum</name>
    <dbReference type="NCBI Taxonomy" id="1607839"/>
    <lineage>
        <taxon>Bacteria</taxon>
        <taxon>Bacillati</taxon>
        <taxon>Bacillota</taxon>
        <taxon>Bacilli</taxon>
        <taxon>Lactobacillales</taxon>
        <taxon>Lactobacillaceae</taxon>
        <taxon>Leuconostoc</taxon>
        <taxon>Leuconostoc gelidum group</taxon>
    </lineage>
</organism>
<dbReference type="Proteomes" id="UP000727071">
    <property type="component" value="Unassembled WGS sequence"/>
</dbReference>